<dbReference type="OrthoDB" id="9809288at2"/>
<keyword evidence="5" id="KW-0521">NADP</keyword>
<evidence type="ECO:0000313" key="9">
    <source>
        <dbReference type="Proteomes" id="UP000008721"/>
    </source>
</evidence>
<dbReference type="CDD" id="cd02149">
    <property type="entry name" value="NfsB-like"/>
    <property type="match status" value="1"/>
</dbReference>
<dbReference type="InterPro" id="IPR000415">
    <property type="entry name" value="Nitroreductase-like"/>
</dbReference>
<dbReference type="GO" id="GO:0016491">
    <property type="term" value="F:oxidoreductase activity"/>
    <property type="evidence" value="ECO:0007669"/>
    <property type="project" value="UniProtKB-KW"/>
</dbReference>
<accession>E4U1B1</accession>
<dbReference type="PANTHER" id="PTHR43673:SF2">
    <property type="entry name" value="NITROREDUCTASE"/>
    <property type="match status" value="1"/>
</dbReference>
<evidence type="ECO:0000256" key="4">
    <source>
        <dbReference type="ARBA" id="ARBA00022643"/>
    </source>
</evidence>
<name>E4U1B1_SULKY</name>
<dbReference type="InterPro" id="IPR033878">
    <property type="entry name" value="NfsB-like"/>
</dbReference>
<proteinExistence type="inferred from homology"/>
<comment type="cofactor">
    <cofactor evidence="1">
        <name>FMN</name>
        <dbReference type="ChEBI" id="CHEBI:58210"/>
    </cofactor>
</comment>
<feature type="domain" description="Nitroreductase" evidence="7">
    <location>
        <begin position="11"/>
        <end position="181"/>
    </location>
</feature>
<keyword evidence="9" id="KW-1185">Reference proteome</keyword>
<keyword evidence="3" id="KW-0285">Flavoprotein</keyword>
<dbReference type="RefSeq" id="WP_013460645.1">
    <property type="nucleotide sequence ID" value="NC_014762.1"/>
</dbReference>
<evidence type="ECO:0000256" key="3">
    <source>
        <dbReference type="ARBA" id="ARBA00022630"/>
    </source>
</evidence>
<dbReference type="PANTHER" id="PTHR43673">
    <property type="entry name" value="NAD(P)H NITROREDUCTASE YDGI-RELATED"/>
    <property type="match status" value="1"/>
</dbReference>
<dbReference type="HOGENOM" id="CLU_070764_4_1_7"/>
<evidence type="ECO:0000256" key="6">
    <source>
        <dbReference type="ARBA" id="ARBA00023002"/>
    </source>
</evidence>
<dbReference type="Gene3D" id="3.40.109.10">
    <property type="entry name" value="NADH Oxidase"/>
    <property type="match status" value="1"/>
</dbReference>
<sequence length="201" mass="23174">MRNDFEKAMHFRHACKLFDATKPMSNEDLTFILEAGRLSPSSFGMEQWQFFVIRDTEMKEEIRTVAWNQPQITTASELIAIGYKKKVRSTDGYIQSQFNQFHFPEPLRQLYASFMDPRSDEALECWSSRQVYIAAANMMSAAASIGIDSCPIEGFDRDAVEKIMGIDTDTYGIPLLIPFGYRVKEQQSRHRSELSELITYL</sequence>
<protein>
    <submittedName>
        <fullName evidence="8">Nitroreductase</fullName>
    </submittedName>
</protein>
<comment type="similarity">
    <text evidence="2">Belongs to the nitroreductase family.</text>
</comment>
<evidence type="ECO:0000313" key="8">
    <source>
        <dbReference type="EMBL" id="ADR34448.1"/>
    </source>
</evidence>
<dbReference type="SUPFAM" id="SSF55469">
    <property type="entry name" value="FMN-dependent nitroreductase-like"/>
    <property type="match status" value="1"/>
</dbReference>
<evidence type="ECO:0000259" key="7">
    <source>
        <dbReference type="Pfam" id="PF00881"/>
    </source>
</evidence>
<dbReference type="eggNOG" id="COG0778">
    <property type="taxonomic scope" value="Bacteria"/>
</dbReference>
<reference evidence="8 9" key="1">
    <citation type="journal article" date="2012" name="Stand. Genomic Sci.">
        <title>Complete genome sequence of the sulfur compounds oxidizing chemolithoautotroph Sulfuricurvum kujiense type strain (YK-1(T)).</title>
        <authorList>
            <person name="Han C."/>
            <person name="Kotsyurbenko O."/>
            <person name="Chertkov O."/>
            <person name="Held B."/>
            <person name="Lapidus A."/>
            <person name="Nolan M."/>
            <person name="Lucas S."/>
            <person name="Hammon N."/>
            <person name="Deshpande S."/>
            <person name="Cheng J.F."/>
            <person name="Tapia R."/>
            <person name="Goodwin L.A."/>
            <person name="Pitluck S."/>
            <person name="Liolios K."/>
            <person name="Pagani I."/>
            <person name="Ivanova N."/>
            <person name="Mavromatis K."/>
            <person name="Mikhailova N."/>
            <person name="Pati A."/>
            <person name="Chen A."/>
            <person name="Palaniappan K."/>
            <person name="Land M."/>
            <person name="Hauser L."/>
            <person name="Chang Y.J."/>
            <person name="Jeffries C.D."/>
            <person name="Brambilla E.M."/>
            <person name="Rohde M."/>
            <person name="Spring S."/>
            <person name="Sikorski J."/>
            <person name="Goker M."/>
            <person name="Woyke T."/>
            <person name="Bristow J."/>
            <person name="Eisen J.A."/>
            <person name="Markowitz V."/>
            <person name="Hugenholtz P."/>
            <person name="Kyrpides N.C."/>
            <person name="Klenk H.P."/>
            <person name="Detter J.C."/>
        </authorList>
    </citation>
    <scope>NUCLEOTIDE SEQUENCE [LARGE SCALE GENOMIC DNA]</scope>
    <source>
        <strain evidence="9">ATCC BAA-921 / DSM 16994 / JCM 11577 / YK-1</strain>
    </source>
</reference>
<evidence type="ECO:0000256" key="5">
    <source>
        <dbReference type="ARBA" id="ARBA00022857"/>
    </source>
</evidence>
<gene>
    <name evidence="8" type="ordered locus">Sulku_1787</name>
</gene>
<dbReference type="InterPro" id="IPR029479">
    <property type="entry name" value="Nitroreductase"/>
</dbReference>
<evidence type="ECO:0000256" key="2">
    <source>
        <dbReference type="ARBA" id="ARBA00007118"/>
    </source>
</evidence>
<dbReference type="STRING" id="709032.Sulku_1787"/>
<dbReference type="EMBL" id="CP002355">
    <property type="protein sequence ID" value="ADR34448.1"/>
    <property type="molecule type" value="Genomic_DNA"/>
</dbReference>
<keyword evidence="6" id="KW-0560">Oxidoreductase</keyword>
<dbReference type="AlphaFoldDB" id="E4U1B1"/>
<dbReference type="Pfam" id="PF00881">
    <property type="entry name" value="Nitroreductase"/>
    <property type="match status" value="1"/>
</dbReference>
<evidence type="ECO:0000256" key="1">
    <source>
        <dbReference type="ARBA" id="ARBA00001917"/>
    </source>
</evidence>
<dbReference type="KEGG" id="sku:Sulku_1787"/>
<dbReference type="Proteomes" id="UP000008721">
    <property type="component" value="Chromosome"/>
</dbReference>
<keyword evidence="4" id="KW-0288">FMN</keyword>
<organism evidence="8 9">
    <name type="scientific">Sulfuricurvum kujiense (strain ATCC BAA-921 / DSM 16994 / JCM 11577 / YK-1)</name>
    <dbReference type="NCBI Taxonomy" id="709032"/>
    <lineage>
        <taxon>Bacteria</taxon>
        <taxon>Pseudomonadati</taxon>
        <taxon>Campylobacterota</taxon>
        <taxon>Epsilonproteobacteria</taxon>
        <taxon>Campylobacterales</taxon>
        <taxon>Sulfurimonadaceae</taxon>
        <taxon>Sulfuricurvum</taxon>
    </lineage>
</organism>